<comment type="caution">
    <text evidence="1">The sequence shown here is derived from an EMBL/GenBank/DDBJ whole genome shotgun (WGS) entry which is preliminary data.</text>
</comment>
<name>A0A2U1K932_ARTAN</name>
<dbReference type="Gene3D" id="3.40.525.10">
    <property type="entry name" value="CRAL-TRIO lipid binding domain"/>
    <property type="match status" value="1"/>
</dbReference>
<dbReference type="GO" id="GO:0008289">
    <property type="term" value="F:lipid binding"/>
    <property type="evidence" value="ECO:0007669"/>
    <property type="project" value="InterPro"/>
</dbReference>
<accession>A0A2U1K932</accession>
<gene>
    <name evidence="1" type="ORF">CTI12_AA630060</name>
</gene>
<dbReference type="InterPro" id="IPR044834">
    <property type="entry name" value="PATL"/>
</dbReference>
<evidence type="ECO:0008006" key="3">
    <source>
        <dbReference type="Google" id="ProtNLM"/>
    </source>
</evidence>
<reference evidence="1 2" key="1">
    <citation type="journal article" date="2018" name="Mol. Plant">
        <title>The genome of Artemisia annua provides insight into the evolution of Asteraceae family and artemisinin biosynthesis.</title>
        <authorList>
            <person name="Shen Q."/>
            <person name="Zhang L."/>
            <person name="Liao Z."/>
            <person name="Wang S."/>
            <person name="Yan T."/>
            <person name="Shi P."/>
            <person name="Liu M."/>
            <person name="Fu X."/>
            <person name="Pan Q."/>
            <person name="Wang Y."/>
            <person name="Lv Z."/>
            <person name="Lu X."/>
            <person name="Zhang F."/>
            <person name="Jiang W."/>
            <person name="Ma Y."/>
            <person name="Chen M."/>
            <person name="Hao X."/>
            <person name="Li L."/>
            <person name="Tang Y."/>
            <person name="Lv G."/>
            <person name="Zhou Y."/>
            <person name="Sun X."/>
            <person name="Brodelius P.E."/>
            <person name="Rose J.K.C."/>
            <person name="Tang K."/>
        </authorList>
    </citation>
    <scope>NUCLEOTIDE SEQUENCE [LARGE SCALE GENOMIC DNA]</scope>
    <source>
        <strain evidence="2">cv. Huhao1</strain>
        <tissue evidence="1">Leaf</tissue>
    </source>
</reference>
<dbReference type="PANTHER" id="PTHR45932:SF4">
    <property type="entry name" value="PATELLIN-6"/>
    <property type="match status" value="1"/>
</dbReference>
<dbReference type="AlphaFoldDB" id="A0A2U1K932"/>
<dbReference type="Proteomes" id="UP000245207">
    <property type="component" value="Unassembled WGS sequence"/>
</dbReference>
<dbReference type="STRING" id="35608.A0A2U1K932"/>
<protein>
    <recommendedName>
        <fullName evidence="3">CRAL-TRIO domain-containing protein</fullName>
    </recommendedName>
</protein>
<organism evidence="1 2">
    <name type="scientific">Artemisia annua</name>
    <name type="common">Sweet wormwood</name>
    <dbReference type="NCBI Taxonomy" id="35608"/>
    <lineage>
        <taxon>Eukaryota</taxon>
        <taxon>Viridiplantae</taxon>
        <taxon>Streptophyta</taxon>
        <taxon>Embryophyta</taxon>
        <taxon>Tracheophyta</taxon>
        <taxon>Spermatophyta</taxon>
        <taxon>Magnoliopsida</taxon>
        <taxon>eudicotyledons</taxon>
        <taxon>Gunneridae</taxon>
        <taxon>Pentapetalae</taxon>
        <taxon>asterids</taxon>
        <taxon>campanulids</taxon>
        <taxon>Asterales</taxon>
        <taxon>Asteraceae</taxon>
        <taxon>Asteroideae</taxon>
        <taxon>Anthemideae</taxon>
        <taxon>Artemisiinae</taxon>
        <taxon>Artemisia</taxon>
    </lineage>
</organism>
<dbReference type="OrthoDB" id="1745080at2759"/>
<evidence type="ECO:0000313" key="1">
    <source>
        <dbReference type="EMBL" id="PWA18532.1"/>
    </source>
</evidence>
<dbReference type="SUPFAM" id="SSF46938">
    <property type="entry name" value="CRAL/TRIO N-terminal domain"/>
    <property type="match status" value="1"/>
</dbReference>
<dbReference type="EMBL" id="PKPP01031749">
    <property type="protein sequence ID" value="PWA18532.1"/>
    <property type="molecule type" value="Genomic_DNA"/>
</dbReference>
<sequence>MASSDTTETAKSDVILLKFLKAKNSRVQDSYNMLIKCLKWRKAYGADSIVEQDLGFKTLKNRVSYNMGCDREGRSVCYTNYSDFFKVVVSGGEIYVQYTKRF</sequence>
<proteinExistence type="predicted"/>
<dbReference type="InterPro" id="IPR036865">
    <property type="entry name" value="CRAL-TRIO_dom_sf"/>
</dbReference>
<dbReference type="PANTHER" id="PTHR45932">
    <property type="entry name" value="PATELLIN-1"/>
    <property type="match status" value="1"/>
</dbReference>
<keyword evidence="2" id="KW-1185">Reference proteome</keyword>
<evidence type="ECO:0000313" key="2">
    <source>
        <dbReference type="Proteomes" id="UP000245207"/>
    </source>
</evidence>
<dbReference type="InterPro" id="IPR036273">
    <property type="entry name" value="CRAL/TRIO_N_dom_sf"/>
</dbReference>